<dbReference type="GO" id="GO:0140359">
    <property type="term" value="F:ABC-type transporter activity"/>
    <property type="evidence" value="ECO:0007669"/>
    <property type="project" value="InterPro"/>
</dbReference>
<comment type="subcellular location">
    <subcellularLocation>
        <location evidence="1">Membrane</location>
        <topology evidence="1">Multi-pass membrane protein</topology>
    </subcellularLocation>
</comment>
<keyword evidence="3 9" id="KW-0812">Transmembrane</keyword>
<gene>
    <name evidence="11" type="ORF">FCC1311_112012</name>
</gene>
<dbReference type="SUPFAM" id="SSF52540">
    <property type="entry name" value="P-loop containing nucleoside triphosphate hydrolases"/>
    <property type="match status" value="2"/>
</dbReference>
<evidence type="ECO:0000313" key="12">
    <source>
        <dbReference type="Proteomes" id="UP000241890"/>
    </source>
</evidence>
<feature type="domain" description="ABC transporter" evidence="10">
    <location>
        <begin position="924"/>
        <end position="1173"/>
    </location>
</feature>
<accession>A0A2R5GYT7</accession>
<dbReference type="InterPro" id="IPR027417">
    <property type="entry name" value="P-loop_NTPase"/>
</dbReference>
<dbReference type="GO" id="GO:0016020">
    <property type="term" value="C:membrane"/>
    <property type="evidence" value="ECO:0007669"/>
    <property type="project" value="UniProtKB-SubCell"/>
</dbReference>
<name>A0A2R5GYT7_9STRA</name>
<evidence type="ECO:0000256" key="2">
    <source>
        <dbReference type="ARBA" id="ARBA00022448"/>
    </source>
</evidence>
<feature type="transmembrane region" description="Helical" evidence="9">
    <location>
        <begin position="1298"/>
        <end position="1318"/>
    </location>
</feature>
<evidence type="ECO:0000256" key="1">
    <source>
        <dbReference type="ARBA" id="ARBA00004141"/>
    </source>
</evidence>
<evidence type="ECO:0000259" key="10">
    <source>
        <dbReference type="PROSITE" id="PS50893"/>
    </source>
</evidence>
<evidence type="ECO:0000256" key="6">
    <source>
        <dbReference type="ARBA" id="ARBA00022989"/>
    </source>
</evidence>
<feature type="transmembrane region" description="Helical" evidence="9">
    <location>
        <begin position="622"/>
        <end position="644"/>
    </location>
</feature>
<dbReference type="EMBL" id="BEYU01000240">
    <property type="protein sequence ID" value="GBG34978.1"/>
    <property type="molecule type" value="Genomic_DNA"/>
</dbReference>
<keyword evidence="2" id="KW-0813">Transport</keyword>
<feature type="compositionally biased region" description="Low complexity" evidence="8">
    <location>
        <begin position="37"/>
        <end position="54"/>
    </location>
</feature>
<dbReference type="PROSITE" id="PS50893">
    <property type="entry name" value="ABC_TRANSPORTER_2"/>
    <property type="match status" value="2"/>
</dbReference>
<evidence type="ECO:0000256" key="4">
    <source>
        <dbReference type="ARBA" id="ARBA00022741"/>
    </source>
</evidence>
<feature type="transmembrane region" description="Helical" evidence="9">
    <location>
        <begin position="1499"/>
        <end position="1520"/>
    </location>
</feature>
<dbReference type="PANTHER" id="PTHR19241">
    <property type="entry name" value="ATP-BINDING CASSETTE TRANSPORTER"/>
    <property type="match status" value="1"/>
</dbReference>
<dbReference type="Gene3D" id="3.40.50.300">
    <property type="entry name" value="P-loop containing nucleotide triphosphate hydrolases"/>
    <property type="match status" value="2"/>
</dbReference>
<dbReference type="Pfam" id="PF01061">
    <property type="entry name" value="ABC2_membrane"/>
    <property type="match status" value="2"/>
</dbReference>
<dbReference type="FunFam" id="3.40.50.300:FF:000289">
    <property type="entry name" value="ABC transporter G family member 31"/>
    <property type="match status" value="1"/>
</dbReference>
<dbReference type="InterPro" id="IPR003593">
    <property type="entry name" value="AAA+_ATPase"/>
</dbReference>
<feature type="transmembrane region" description="Helical" evidence="9">
    <location>
        <begin position="1407"/>
        <end position="1430"/>
    </location>
</feature>
<feature type="region of interest" description="Disordered" evidence="8">
    <location>
        <begin position="1"/>
        <end position="61"/>
    </location>
</feature>
<feature type="domain" description="ABC transporter" evidence="10">
    <location>
        <begin position="214"/>
        <end position="479"/>
    </location>
</feature>
<evidence type="ECO:0000256" key="3">
    <source>
        <dbReference type="ARBA" id="ARBA00022692"/>
    </source>
</evidence>
<feature type="transmembrane region" description="Helical" evidence="9">
    <location>
        <begin position="665"/>
        <end position="691"/>
    </location>
</feature>
<keyword evidence="7 9" id="KW-0472">Membrane</keyword>
<feature type="transmembrane region" description="Helical" evidence="9">
    <location>
        <begin position="816"/>
        <end position="842"/>
    </location>
</feature>
<keyword evidence="12" id="KW-1185">Reference proteome</keyword>
<evidence type="ECO:0000313" key="11">
    <source>
        <dbReference type="EMBL" id="GBG34978.1"/>
    </source>
</evidence>
<organism evidence="11 12">
    <name type="scientific">Hondaea fermentalgiana</name>
    <dbReference type="NCBI Taxonomy" id="2315210"/>
    <lineage>
        <taxon>Eukaryota</taxon>
        <taxon>Sar</taxon>
        <taxon>Stramenopiles</taxon>
        <taxon>Bigyra</taxon>
        <taxon>Labyrinthulomycetes</taxon>
        <taxon>Thraustochytrida</taxon>
        <taxon>Thraustochytriidae</taxon>
        <taxon>Hondaea</taxon>
    </lineage>
</organism>
<dbReference type="SMART" id="SM00382">
    <property type="entry name" value="AAA"/>
    <property type="match status" value="2"/>
</dbReference>
<evidence type="ECO:0000256" key="9">
    <source>
        <dbReference type="SAM" id="Phobius"/>
    </source>
</evidence>
<comment type="caution">
    <text evidence="11">The sequence shown here is derived from an EMBL/GenBank/DDBJ whole genome shotgun (WGS) entry which is preliminary data.</text>
</comment>
<feature type="transmembrane region" description="Helical" evidence="9">
    <location>
        <begin position="1375"/>
        <end position="1395"/>
    </location>
</feature>
<feature type="compositionally biased region" description="Basic and acidic residues" evidence="8">
    <location>
        <begin position="1"/>
        <end position="17"/>
    </location>
</feature>
<keyword evidence="4" id="KW-0547">Nucleotide-binding</keyword>
<feature type="transmembrane region" description="Helical" evidence="9">
    <location>
        <begin position="1268"/>
        <end position="1286"/>
    </location>
</feature>
<dbReference type="InterPro" id="IPR013525">
    <property type="entry name" value="ABC2_TM"/>
</dbReference>
<dbReference type="OrthoDB" id="66620at2759"/>
<dbReference type="InParanoid" id="A0A2R5GYT7"/>
<dbReference type="GO" id="GO:0016887">
    <property type="term" value="F:ATP hydrolysis activity"/>
    <property type="evidence" value="ECO:0007669"/>
    <property type="project" value="InterPro"/>
</dbReference>
<evidence type="ECO:0000256" key="8">
    <source>
        <dbReference type="SAM" id="MobiDB-lite"/>
    </source>
</evidence>
<feature type="transmembrane region" description="Helical" evidence="9">
    <location>
        <begin position="744"/>
        <end position="770"/>
    </location>
</feature>
<evidence type="ECO:0000256" key="5">
    <source>
        <dbReference type="ARBA" id="ARBA00022840"/>
    </source>
</evidence>
<dbReference type="InterPro" id="IPR034003">
    <property type="entry name" value="ABCG_PDR_2"/>
</dbReference>
<proteinExistence type="predicted"/>
<reference evidence="11 12" key="1">
    <citation type="submission" date="2017-12" db="EMBL/GenBank/DDBJ databases">
        <title>Sequencing, de novo assembly and annotation of complete genome of a new Thraustochytrid species, strain FCC1311.</title>
        <authorList>
            <person name="Sedici K."/>
            <person name="Godart F."/>
            <person name="Aiese Cigliano R."/>
            <person name="Sanseverino W."/>
            <person name="Barakat M."/>
            <person name="Ortet P."/>
            <person name="Marechal E."/>
            <person name="Cagnac O."/>
            <person name="Amato A."/>
        </authorList>
    </citation>
    <scope>NUCLEOTIDE SEQUENCE [LARGE SCALE GENOMIC DNA]</scope>
</reference>
<dbReference type="InterPro" id="IPR003439">
    <property type="entry name" value="ABC_transporter-like_ATP-bd"/>
</dbReference>
<dbReference type="GO" id="GO:0005524">
    <property type="term" value="F:ATP binding"/>
    <property type="evidence" value="ECO:0007669"/>
    <property type="project" value="UniProtKB-KW"/>
</dbReference>
<sequence>MTGGDDDKDKAWPEGELQHFGSQGSVSTLGEDEELNAADLTSDTSSAASMSVDAGSKNEKSQLTVVTGDAGSMTDPASVGLQPTSPRLSVEDRVRVRKLLGRLQMQAAAQLSDGTEGEEVAVKLSKDEIALLAELFGAGVIRAPSAAGSRLFDFSKRQLTGIELSSMVQRVRGDDYWPVHLGFRDLEYSVNVPSADVGIPTVMSTLAKLVSPLMNLVTCSRTERMDLPILRKISGSFEAGRPTLVLGPPGCGITTLFKTLSGRAKVGGRCKLKGEILYSGYDASEVHVRKMTSYVDQMDEHTAVMTVRETLRFAYECFGGAETARLVLEASGFSSETTEEEKSRIHETLESFPETVINSLALGNAADTIVGNELLRGVSGGERKRVTSAEMIMGRRPLAFMDQISTGLDSAATFDICRRLTEVARNLHHTPVVALLQPPPEVYELFDEILIMALGYIVYHGPRENVLPYFASIGFECPHDRDIADFILEVTTPAREIYRTRADAPNDEEAMAMAWQASPFSVKKRESIAFRCDPANKIDAAMRRKVFAKEASIFENSFAKDLKLVLRRQWQLVMRDPAFVKARIFQSLLMGIVIGTLFVQINPNLPEFVTENTDLTPITQRYGIMFSTLMQCALAGMAQIPVVLAQRPVFYKQSGSYFFRTINYVISETLAVLPIAIVEAIIMGTLVFWIAGLVPSGSAAPTGTSDAGSRFILFVLLMASLNISFGAYLRAIASFVPSAAVGQVVAGLSIAVTILYSGYIVTANAMPVWFKWIYWMSPISWGYRTGVLLVFKSSAFTQAQQALALGLFDFPADQEYIWGGYLILLGYWFVNMGLSYIGYSFIRHESGARQTKANPLAEDTGNPDVAEVESVMARQRSPHSAVHDEKNLGDGRNDAKRVISDDKGEVTVEMGSTLGKDSFTPVDLVFIDLWYAVPAPGSKKKHHFSLDLLKGITGYAEAGTLTALMGSSGAGKSTLMDVLALRKTGGRITGQVLVNGRAQKKTSFSRITGYVEQNDIHSPTATVEEALIFSAMLRQPREISREAKLAFVESVIYTLGLESIRSFKIGFKATGGLSTEQAKRLTIGVEMAANPAIIFADEPTSGLDANSARVVMDGLERIARAGRTVICTIHQPSQDIFNKFDRLLLLRRGGEMVYFGDLGPKSRTLLDYLQGIPGTKPMADARYNPATYMLEVVSAKSLVDYVHEYRESALRVKNEEKIEALVASNVEKRPDIVFEAAYASSFGTQLEQLSLRWLRAYWRNPAYNTTRFVIAVFISVFFGSTFYQKAAEIQTTQDAQSFMGLIFISTTFMGVIALYTAIPTVMDERAPFYRERASSYYSIGPMAIAITTTELPYIVGASLVFVPIFYFLVHLWHDARAFFLFWAIYLAFQMTLTFWGHLLAAVAPNQAVATILAALSFGFWTISAGLYIAVRDMPAFWSWLPCLNPLRFALNGLSVVQLVCENPLEDSGPGCSTLSTGGTAWNFVQGTFGYAADDWQYCLGALLGFAFGFRVLAVLAHKYISHLKR</sequence>
<feature type="transmembrane region" description="Helical" evidence="9">
    <location>
        <begin position="711"/>
        <end position="732"/>
    </location>
</feature>
<keyword evidence="6 9" id="KW-1133">Transmembrane helix</keyword>
<feature type="transmembrane region" description="Helical" evidence="9">
    <location>
        <begin position="1339"/>
        <end position="1369"/>
    </location>
</feature>
<protein>
    <submittedName>
        <fullName evidence="11">ABC transporter G family member 31</fullName>
    </submittedName>
</protein>
<evidence type="ECO:0000256" key="7">
    <source>
        <dbReference type="ARBA" id="ARBA00023136"/>
    </source>
</evidence>
<dbReference type="CDD" id="cd03232">
    <property type="entry name" value="ABCG_PDR_domain2"/>
    <property type="match status" value="1"/>
</dbReference>
<dbReference type="Proteomes" id="UP000241890">
    <property type="component" value="Unassembled WGS sequence"/>
</dbReference>
<keyword evidence="5" id="KW-0067">ATP-binding</keyword>
<dbReference type="Pfam" id="PF00005">
    <property type="entry name" value="ABC_tran"/>
    <property type="match status" value="2"/>
</dbReference>